<dbReference type="PROSITE" id="PS00072">
    <property type="entry name" value="ACYL_COA_DH_1"/>
    <property type="match status" value="1"/>
</dbReference>
<dbReference type="InterPro" id="IPR036250">
    <property type="entry name" value="AcylCo_DH-like_C"/>
</dbReference>
<dbReference type="SUPFAM" id="SSF56645">
    <property type="entry name" value="Acyl-CoA dehydrogenase NM domain-like"/>
    <property type="match status" value="1"/>
</dbReference>
<dbReference type="InterPro" id="IPR006091">
    <property type="entry name" value="Acyl-CoA_Oxase/DH_mid-dom"/>
</dbReference>
<dbReference type="InterPro" id="IPR013786">
    <property type="entry name" value="AcylCoA_DH/ox_N"/>
</dbReference>
<dbReference type="STRING" id="49186.SAMN05421647_1044"/>
<evidence type="ECO:0000313" key="14">
    <source>
        <dbReference type="EMBL" id="SIQ35676.1"/>
    </source>
</evidence>
<accession>A0A1N6S3Z8</accession>
<dbReference type="GO" id="GO:0005737">
    <property type="term" value="C:cytoplasm"/>
    <property type="evidence" value="ECO:0007669"/>
    <property type="project" value="TreeGrafter"/>
</dbReference>
<dbReference type="AlphaFoldDB" id="A0A1N6S3Z8"/>
<dbReference type="Proteomes" id="UP000186895">
    <property type="component" value="Unassembled WGS sequence"/>
</dbReference>
<evidence type="ECO:0000256" key="6">
    <source>
        <dbReference type="ARBA" id="ARBA00023002"/>
    </source>
</evidence>
<keyword evidence="5 10" id="KW-0274">FAD</keyword>
<comment type="cofactor">
    <cofactor evidence="1 10">
        <name>FAD</name>
        <dbReference type="ChEBI" id="CHEBI:57692"/>
    </cofactor>
</comment>
<proteinExistence type="inferred from homology"/>
<feature type="domain" description="Acyl-CoA oxidase/dehydrogenase middle" evidence="12">
    <location>
        <begin position="125"/>
        <end position="220"/>
    </location>
</feature>
<keyword evidence="6 10" id="KW-0560">Oxidoreductase</keyword>
<sequence length="383" mass="42116">MNAAVIDQEELELFREMVLRALEREVEPHYEQWEKDEITPRELWRTLGEAGLLCVDAPEAHGGCGVPFEYSVMLVTEMARLGYGALATNVMVHSDIVAPYIAHIGNDEQKYRWLPGMVSGDVVGAIAMTEPGAGSDLAALRTTAVLDGDEYVINGSKTFITNGQHADMVIVAAKTDPAAGAKGVSLFLVDTTLPGYSKGRNLEKIGQHSGDTSELFFENMRVPKSALLGEEGKGFMYLMKELPRERLVIGAIGVGAARGSLDMTIQYADERTLFGQKLKELQNTRFRIAEMETDYRINKAFIDQCIAEYSRGELDAASASMAKYTATEMQCRVADGCLQLFGGYGYTTEYPISRAFIDARVQRIYGGTSEVMKEVIARSVLGR</sequence>
<dbReference type="InterPro" id="IPR009075">
    <property type="entry name" value="AcylCo_DH/oxidase_C"/>
</dbReference>
<evidence type="ECO:0000256" key="2">
    <source>
        <dbReference type="ARBA" id="ARBA00005102"/>
    </source>
</evidence>
<dbReference type="InterPro" id="IPR050741">
    <property type="entry name" value="Acyl-CoA_dehydrogenase"/>
</dbReference>
<comment type="function">
    <text evidence="7">Catalyzes the dehydrogenation at the alpha-beta position of ACP-bound acyl chains. This results in the introduction of a double bond in the lipidic chain, which is further transferred to the epsilon-amino group of lysine residue in the mycobactin core by MbtK.</text>
</comment>
<comment type="similarity">
    <text evidence="3 10">Belongs to the acyl-CoA dehydrogenase family.</text>
</comment>
<keyword evidence="4 10" id="KW-0285">Flavoprotein</keyword>
<evidence type="ECO:0000256" key="1">
    <source>
        <dbReference type="ARBA" id="ARBA00001974"/>
    </source>
</evidence>
<protein>
    <recommendedName>
        <fullName evidence="8">Acyl-[acyl-carrier-protein] dehydrogenase MbtN</fullName>
    </recommendedName>
    <alternativeName>
        <fullName evidence="9">Mycobactin synthase protein N</fullName>
    </alternativeName>
</protein>
<evidence type="ECO:0000256" key="5">
    <source>
        <dbReference type="ARBA" id="ARBA00022827"/>
    </source>
</evidence>
<dbReference type="PIRSF" id="PIRSF016578">
    <property type="entry name" value="HsaA"/>
    <property type="match status" value="1"/>
</dbReference>
<evidence type="ECO:0000256" key="9">
    <source>
        <dbReference type="ARBA" id="ARBA00042660"/>
    </source>
</evidence>
<name>A0A1N6S3Z8_9GAMM</name>
<dbReference type="InterPro" id="IPR046373">
    <property type="entry name" value="Acyl-CoA_Oxase/DH_mid-dom_sf"/>
</dbReference>
<organism evidence="14 15">
    <name type="scientific">Marinobacterium stanieri</name>
    <dbReference type="NCBI Taxonomy" id="49186"/>
    <lineage>
        <taxon>Bacteria</taxon>
        <taxon>Pseudomonadati</taxon>
        <taxon>Pseudomonadota</taxon>
        <taxon>Gammaproteobacteria</taxon>
        <taxon>Oceanospirillales</taxon>
        <taxon>Oceanospirillaceae</taxon>
        <taxon>Marinobacterium</taxon>
    </lineage>
</organism>
<dbReference type="SUPFAM" id="SSF47203">
    <property type="entry name" value="Acyl-CoA dehydrogenase C-terminal domain-like"/>
    <property type="match status" value="1"/>
</dbReference>
<evidence type="ECO:0000256" key="10">
    <source>
        <dbReference type="RuleBase" id="RU362125"/>
    </source>
</evidence>
<dbReference type="Pfam" id="PF02770">
    <property type="entry name" value="Acyl-CoA_dh_M"/>
    <property type="match status" value="1"/>
</dbReference>
<dbReference type="eggNOG" id="COG1960">
    <property type="taxonomic scope" value="Bacteria"/>
</dbReference>
<dbReference type="FunFam" id="1.20.140.10:FF:000001">
    <property type="entry name" value="Acyl-CoA dehydrogenase"/>
    <property type="match status" value="1"/>
</dbReference>
<dbReference type="PANTHER" id="PTHR48083">
    <property type="entry name" value="MEDIUM-CHAIN SPECIFIC ACYL-COA DEHYDROGENASE, MITOCHONDRIAL-RELATED"/>
    <property type="match status" value="1"/>
</dbReference>
<dbReference type="InterPro" id="IPR037069">
    <property type="entry name" value="AcylCoA_DH/ox_N_sf"/>
</dbReference>
<feature type="domain" description="Acyl-CoA dehydrogenase/oxidase N-terminal" evidence="13">
    <location>
        <begin position="9"/>
        <end position="121"/>
    </location>
</feature>
<dbReference type="PANTHER" id="PTHR48083:SF20">
    <property type="entry name" value="LONG-CHAIN SPECIFIC ACYL-COA DEHYDROGENASE, MITOCHONDRIAL"/>
    <property type="match status" value="1"/>
</dbReference>
<dbReference type="Gene3D" id="2.40.110.10">
    <property type="entry name" value="Butyryl-CoA Dehydrogenase, subunit A, domain 2"/>
    <property type="match status" value="1"/>
</dbReference>
<dbReference type="Pfam" id="PF00441">
    <property type="entry name" value="Acyl-CoA_dh_1"/>
    <property type="match status" value="1"/>
</dbReference>
<evidence type="ECO:0000313" key="15">
    <source>
        <dbReference type="Proteomes" id="UP000186895"/>
    </source>
</evidence>
<dbReference type="Gene3D" id="1.20.140.10">
    <property type="entry name" value="Butyryl-CoA Dehydrogenase, subunit A, domain 3"/>
    <property type="match status" value="1"/>
</dbReference>
<evidence type="ECO:0000259" key="13">
    <source>
        <dbReference type="Pfam" id="PF02771"/>
    </source>
</evidence>
<dbReference type="PROSITE" id="PS00073">
    <property type="entry name" value="ACYL_COA_DH_2"/>
    <property type="match status" value="1"/>
</dbReference>
<dbReference type="RefSeq" id="WP_076462655.1">
    <property type="nucleotide sequence ID" value="NZ_FTMN01000004.1"/>
</dbReference>
<evidence type="ECO:0000259" key="12">
    <source>
        <dbReference type="Pfam" id="PF02770"/>
    </source>
</evidence>
<evidence type="ECO:0000256" key="3">
    <source>
        <dbReference type="ARBA" id="ARBA00009347"/>
    </source>
</evidence>
<dbReference type="Pfam" id="PF02771">
    <property type="entry name" value="Acyl-CoA_dh_N"/>
    <property type="match status" value="1"/>
</dbReference>
<gene>
    <name evidence="14" type="ORF">SAMN05421647_1044</name>
</gene>
<comment type="pathway">
    <text evidence="2">Siderophore biosynthesis; mycobactin biosynthesis.</text>
</comment>
<evidence type="ECO:0000259" key="11">
    <source>
        <dbReference type="Pfam" id="PF00441"/>
    </source>
</evidence>
<feature type="domain" description="Acyl-CoA dehydrogenase/oxidase C-terminal" evidence="11">
    <location>
        <begin position="232"/>
        <end position="381"/>
    </location>
</feature>
<dbReference type="EMBL" id="FTMN01000004">
    <property type="protein sequence ID" value="SIQ35676.1"/>
    <property type="molecule type" value="Genomic_DNA"/>
</dbReference>
<evidence type="ECO:0000256" key="7">
    <source>
        <dbReference type="ARBA" id="ARBA00037085"/>
    </source>
</evidence>
<dbReference type="FunFam" id="2.40.110.10:FF:000002">
    <property type="entry name" value="Acyl-CoA dehydrogenase fadE12"/>
    <property type="match status" value="1"/>
</dbReference>
<dbReference type="Gene3D" id="1.10.540.10">
    <property type="entry name" value="Acyl-CoA dehydrogenase/oxidase, N-terminal domain"/>
    <property type="match status" value="1"/>
</dbReference>
<dbReference type="InterPro" id="IPR006089">
    <property type="entry name" value="Acyl-CoA_DH_CS"/>
</dbReference>
<dbReference type="GO" id="GO:0003995">
    <property type="term" value="F:acyl-CoA dehydrogenase activity"/>
    <property type="evidence" value="ECO:0007669"/>
    <property type="project" value="InterPro"/>
</dbReference>
<dbReference type="GO" id="GO:0033539">
    <property type="term" value="P:fatty acid beta-oxidation using acyl-CoA dehydrogenase"/>
    <property type="evidence" value="ECO:0007669"/>
    <property type="project" value="TreeGrafter"/>
</dbReference>
<evidence type="ECO:0000256" key="8">
    <source>
        <dbReference type="ARBA" id="ARBA00040394"/>
    </source>
</evidence>
<evidence type="ECO:0000256" key="4">
    <source>
        <dbReference type="ARBA" id="ARBA00022630"/>
    </source>
</evidence>
<keyword evidence="15" id="KW-1185">Reference proteome</keyword>
<dbReference type="InterPro" id="IPR009100">
    <property type="entry name" value="AcylCoA_DH/oxidase_NM_dom_sf"/>
</dbReference>
<dbReference type="GO" id="GO:0050660">
    <property type="term" value="F:flavin adenine dinucleotide binding"/>
    <property type="evidence" value="ECO:0007669"/>
    <property type="project" value="InterPro"/>
</dbReference>
<reference evidence="14 15" key="1">
    <citation type="submission" date="2017-01" db="EMBL/GenBank/DDBJ databases">
        <authorList>
            <person name="Mah S.A."/>
            <person name="Swanson W.J."/>
            <person name="Moy G.W."/>
            <person name="Vacquier V.D."/>
        </authorList>
    </citation>
    <scope>NUCLEOTIDE SEQUENCE [LARGE SCALE GENOMIC DNA]</scope>
    <source>
        <strain evidence="14 15">DSM 7027</strain>
    </source>
</reference>